<name>A0A285GBY7_9FIRM</name>
<dbReference type="OrthoDB" id="2111511at2"/>
<evidence type="ECO:0000256" key="1">
    <source>
        <dbReference type="SAM" id="SignalP"/>
    </source>
</evidence>
<reference evidence="3" key="1">
    <citation type="submission" date="2017-09" db="EMBL/GenBank/DDBJ databases">
        <authorList>
            <person name="Varghese N."/>
            <person name="Submissions S."/>
        </authorList>
    </citation>
    <scope>NUCLEOTIDE SEQUENCE [LARGE SCALE GENOMIC DNA]</scope>
    <source>
        <strain evidence="3">MSL47</strain>
    </source>
</reference>
<proteinExistence type="predicted"/>
<accession>A0A285GBY7</accession>
<feature type="signal peptide" evidence="1">
    <location>
        <begin position="1"/>
        <end position="23"/>
    </location>
</feature>
<dbReference type="EMBL" id="OBDZ01000006">
    <property type="protein sequence ID" value="SNY20928.1"/>
    <property type="molecule type" value="Genomic_DNA"/>
</dbReference>
<feature type="chain" id="PRO_5012696041" evidence="1">
    <location>
        <begin position="24"/>
        <end position="263"/>
    </location>
</feature>
<keyword evidence="1" id="KW-0732">Signal</keyword>
<dbReference type="Proteomes" id="UP000219573">
    <property type="component" value="Unassembled WGS sequence"/>
</dbReference>
<sequence length="263" mass="28905">MKRLLVLSLATLFVLTMSISAFAFDEDAFWAEYGSGYSMAEEKLDGIEWTSGEAINLASINRDAEHLDTNKKENDDDQNVEIEVTAEAYIPCYLELKVAGNTKSLKGQSFGPDAIAKSSSYGTNMEFDNEMGGFVDGDWKALGHGKNAEIEPGDNVYIQACDLFKVDIYGNDNYKYEVESTGLSATDNTGQILPLDMRSSFDEGASWGGTITFDEATTAPVIIADNIAATTEMTVYHQFRVPYTRTTTHGSYVGKVIFRTVSM</sequence>
<dbReference type="RefSeq" id="WP_097017092.1">
    <property type="nucleotide sequence ID" value="NZ_OBDZ01000006.1"/>
</dbReference>
<evidence type="ECO:0000313" key="3">
    <source>
        <dbReference type="Proteomes" id="UP000219573"/>
    </source>
</evidence>
<evidence type="ECO:0000313" key="2">
    <source>
        <dbReference type="EMBL" id="SNY20928.1"/>
    </source>
</evidence>
<gene>
    <name evidence="2" type="ORF">SAMN06265827_10661</name>
</gene>
<protein>
    <submittedName>
        <fullName evidence="2">Uncharacterized protein</fullName>
    </submittedName>
</protein>
<dbReference type="AlphaFoldDB" id="A0A285GBY7"/>
<keyword evidence="3" id="KW-1185">Reference proteome</keyword>
<organism evidence="2 3">
    <name type="scientific">Orenia metallireducens</name>
    <dbReference type="NCBI Taxonomy" id="1413210"/>
    <lineage>
        <taxon>Bacteria</taxon>
        <taxon>Bacillati</taxon>
        <taxon>Bacillota</taxon>
        <taxon>Clostridia</taxon>
        <taxon>Halanaerobiales</taxon>
        <taxon>Halobacteroidaceae</taxon>
        <taxon>Orenia</taxon>
    </lineage>
</organism>